<dbReference type="KEGG" id="cpor:BED41_09430"/>
<dbReference type="AlphaFoldDB" id="A0A1B2I5L3"/>
<organism evidence="11 12">
    <name type="scientific">Cloacibacillus porcorum</name>
    <dbReference type="NCBI Taxonomy" id="1197717"/>
    <lineage>
        <taxon>Bacteria</taxon>
        <taxon>Thermotogati</taxon>
        <taxon>Synergistota</taxon>
        <taxon>Synergistia</taxon>
        <taxon>Synergistales</taxon>
        <taxon>Synergistaceae</taxon>
        <taxon>Cloacibacillus</taxon>
    </lineage>
</organism>
<evidence type="ECO:0000256" key="7">
    <source>
        <dbReference type="ARBA" id="ARBA00048741"/>
    </source>
</evidence>
<protein>
    <recommendedName>
        <fullName evidence="3">asparagine synthase (glutamine-hydrolyzing)</fullName>
        <ecNumber evidence="3">6.3.5.4</ecNumber>
    </recommendedName>
</protein>
<keyword evidence="6 8" id="KW-0315">Glutamine amidotransferase</keyword>
<comment type="similarity">
    <text evidence="2">Belongs to the asparagine synthetase family.</text>
</comment>
<comment type="pathway">
    <text evidence="1">Amino-acid biosynthesis; L-asparagine biosynthesis; L-asparagine from L-aspartate (L-Gln route): step 1/1.</text>
</comment>
<dbReference type="RefSeq" id="WP_066745246.1">
    <property type="nucleotide sequence ID" value="NZ_CP016757.1"/>
</dbReference>
<proteinExistence type="inferred from homology"/>
<dbReference type="PIRSF" id="PIRSF001589">
    <property type="entry name" value="Asn_synthetase_glu-h"/>
    <property type="match status" value="1"/>
</dbReference>
<dbReference type="OrthoDB" id="9763290at2"/>
<feature type="binding site" evidence="9">
    <location>
        <position position="106"/>
    </location>
    <ligand>
        <name>L-glutamine</name>
        <dbReference type="ChEBI" id="CHEBI:58359"/>
    </ligand>
</feature>
<evidence type="ECO:0000313" key="12">
    <source>
        <dbReference type="Proteomes" id="UP000093044"/>
    </source>
</evidence>
<dbReference type="PANTHER" id="PTHR43284">
    <property type="entry name" value="ASPARAGINE SYNTHETASE (GLUTAMINE-HYDROLYZING)"/>
    <property type="match status" value="1"/>
</dbReference>
<evidence type="ECO:0000313" key="11">
    <source>
        <dbReference type="EMBL" id="ANZ45271.1"/>
    </source>
</evidence>
<dbReference type="InterPro" id="IPR017932">
    <property type="entry name" value="GATase_2_dom"/>
</dbReference>
<feature type="domain" description="Glutamine amidotransferase type-2" evidence="10">
    <location>
        <begin position="2"/>
        <end position="220"/>
    </location>
</feature>
<dbReference type="NCBIfam" id="TIGR01536">
    <property type="entry name" value="asn_synth_AEB"/>
    <property type="match status" value="1"/>
</dbReference>
<evidence type="ECO:0000256" key="6">
    <source>
        <dbReference type="ARBA" id="ARBA00022962"/>
    </source>
</evidence>
<dbReference type="InterPro" id="IPR029055">
    <property type="entry name" value="Ntn_hydrolases_N"/>
</dbReference>
<dbReference type="GO" id="GO:0005524">
    <property type="term" value="F:ATP binding"/>
    <property type="evidence" value="ECO:0007669"/>
    <property type="project" value="UniProtKB-KW"/>
</dbReference>
<keyword evidence="8" id="KW-0061">Asparagine biosynthesis</keyword>
<evidence type="ECO:0000256" key="1">
    <source>
        <dbReference type="ARBA" id="ARBA00005187"/>
    </source>
</evidence>
<keyword evidence="4 9" id="KW-0547">Nucleotide-binding</keyword>
<evidence type="ECO:0000256" key="9">
    <source>
        <dbReference type="PIRSR" id="PIRSR001589-2"/>
    </source>
</evidence>
<evidence type="ECO:0000259" key="10">
    <source>
        <dbReference type="PROSITE" id="PS51278"/>
    </source>
</evidence>
<dbReference type="Gene3D" id="3.60.20.10">
    <property type="entry name" value="Glutamine Phosphoribosylpyrophosphate, subunit 1, domain 1"/>
    <property type="match status" value="1"/>
</dbReference>
<evidence type="ECO:0000256" key="4">
    <source>
        <dbReference type="ARBA" id="ARBA00022741"/>
    </source>
</evidence>
<dbReference type="GeneID" id="83058068"/>
<dbReference type="InterPro" id="IPR006426">
    <property type="entry name" value="Asn_synth_AEB"/>
</dbReference>
<dbReference type="InterPro" id="IPR014729">
    <property type="entry name" value="Rossmann-like_a/b/a_fold"/>
</dbReference>
<keyword evidence="12" id="KW-1185">Reference proteome</keyword>
<dbReference type="GO" id="GO:0004066">
    <property type="term" value="F:asparagine synthase (glutamine-hydrolyzing) activity"/>
    <property type="evidence" value="ECO:0007669"/>
    <property type="project" value="UniProtKB-EC"/>
</dbReference>
<sequence length="636" mass="73057">MCGIFGWIPDKRYRDSNPQPFIDKIYKTMAHRGPDDRGHAIFGEALFKVLIAQVRLSIIDLSPTGHQPMFSEDGRYAITYNGEVYNYLELRKELEKEGVIFNTPNDTEVVMKAIIQWGKDALLRFTGMFAFALYDKEKETLICARDFFGIKPFYWYTGDMGFCFASELPSLLEFPDVPRKLDPTSAYNYLAYGITNVGDRTMLKDIYQLPPAHYVEIDINKPQDIKPVRYWKPNIFKRSDISFDDAAKELRAMFLDSVRLHLRSDVPLGVALSGGIDSSSVTCAIRYLEPHTELHTFSFIVKGTPVSEEKWASIVAEHTHAIRHIIEVAPYELINDLDDMIRAQGEPFGSTSIYAGYKVFQLAKSCGITVTLDGQGADEMLAGYFGYPGQRLSTLICSGHFIKAYKFFIATSKWPGRSKFNTLAFTIQELIPRRMIPFARKIIGKNPEPKWLDIKKIKENGGNIIGRGKKLENQMYPSPNKVISFLAYSLTWDGIPNLLRHGDRNAMAHSIESRVPFLTKEMAEFCLSLPEEYLIDMNGRTKSVFREAMRGIVPDAILDRRDKIGFATPEEDWLNNISDWVDKLLCNTTDIPFLNMKALQEEWRAVKEKHSGYDWRVWRWINYIRWIEMFNISMGK</sequence>
<feature type="active site" description="For GATase activity" evidence="8">
    <location>
        <position position="2"/>
    </location>
</feature>
<dbReference type="Proteomes" id="UP000093044">
    <property type="component" value="Chromosome"/>
</dbReference>
<dbReference type="SUPFAM" id="SSF56235">
    <property type="entry name" value="N-terminal nucleophile aminohydrolases (Ntn hydrolases)"/>
    <property type="match status" value="1"/>
</dbReference>
<dbReference type="GO" id="GO:0006529">
    <property type="term" value="P:asparagine biosynthetic process"/>
    <property type="evidence" value="ECO:0007669"/>
    <property type="project" value="UniProtKB-KW"/>
</dbReference>
<dbReference type="InterPro" id="IPR033738">
    <property type="entry name" value="AsnB_N"/>
</dbReference>
<dbReference type="STRING" id="1197717.BED41_09430"/>
<dbReference type="Gene3D" id="3.40.50.620">
    <property type="entry name" value="HUPs"/>
    <property type="match status" value="1"/>
</dbReference>
<reference evidence="11" key="1">
    <citation type="submission" date="2016-08" db="EMBL/GenBank/DDBJ databases">
        <title>Complete genome of Cloacibacillus porcorum.</title>
        <authorList>
            <person name="Looft T."/>
            <person name="Bayles D.O."/>
            <person name="Alt D.P."/>
        </authorList>
    </citation>
    <scope>NUCLEOTIDE SEQUENCE [LARGE SCALE GENOMIC DNA]</scope>
    <source>
        <strain evidence="11">CL-84</strain>
    </source>
</reference>
<comment type="catalytic activity">
    <reaction evidence="7">
        <text>L-aspartate + L-glutamine + ATP + H2O = L-asparagine + L-glutamate + AMP + diphosphate + H(+)</text>
        <dbReference type="Rhea" id="RHEA:12228"/>
        <dbReference type="ChEBI" id="CHEBI:15377"/>
        <dbReference type="ChEBI" id="CHEBI:15378"/>
        <dbReference type="ChEBI" id="CHEBI:29985"/>
        <dbReference type="ChEBI" id="CHEBI:29991"/>
        <dbReference type="ChEBI" id="CHEBI:30616"/>
        <dbReference type="ChEBI" id="CHEBI:33019"/>
        <dbReference type="ChEBI" id="CHEBI:58048"/>
        <dbReference type="ChEBI" id="CHEBI:58359"/>
        <dbReference type="ChEBI" id="CHEBI:456215"/>
        <dbReference type="EC" id="6.3.5.4"/>
    </reaction>
</comment>
<dbReference type="Pfam" id="PF13537">
    <property type="entry name" value="GATase_7"/>
    <property type="match status" value="1"/>
</dbReference>
<accession>A0A1B2I5L3</accession>
<name>A0A1B2I5L3_9BACT</name>
<gene>
    <name evidence="11" type="ORF">BED41_09430</name>
</gene>
<dbReference type="EMBL" id="CP016757">
    <property type="protein sequence ID" value="ANZ45271.1"/>
    <property type="molecule type" value="Genomic_DNA"/>
</dbReference>
<dbReference type="SUPFAM" id="SSF52402">
    <property type="entry name" value="Adenine nucleotide alpha hydrolases-like"/>
    <property type="match status" value="1"/>
</dbReference>
<dbReference type="Pfam" id="PF00733">
    <property type="entry name" value="Asn_synthase"/>
    <property type="match status" value="1"/>
</dbReference>
<evidence type="ECO:0000256" key="8">
    <source>
        <dbReference type="PIRSR" id="PIRSR001589-1"/>
    </source>
</evidence>
<evidence type="ECO:0000256" key="3">
    <source>
        <dbReference type="ARBA" id="ARBA00012737"/>
    </source>
</evidence>
<dbReference type="CDD" id="cd01991">
    <property type="entry name" value="Asn_synthase_B_C"/>
    <property type="match status" value="1"/>
</dbReference>
<keyword evidence="5 9" id="KW-0067">ATP-binding</keyword>
<dbReference type="InterPro" id="IPR051786">
    <property type="entry name" value="ASN_synthetase/amidase"/>
</dbReference>
<dbReference type="EC" id="6.3.5.4" evidence="3"/>
<keyword evidence="8" id="KW-0028">Amino-acid biosynthesis</keyword>
<evidence type="ECO:0000256" key="2">
    <source>
        <dbReference type="ARBA" id="ARBA00005752"/>
    </source>
</evidence>
<dbReference type="PROSITE" id="PS51278">
    <property type="entry name" value="GATASE_TYPE_2"/>
    <property type="match status" value="1"/>
</dbReference>
<dbReference type="InterPro" id="IPR001962">
    <property type="entry name" value="Asn_synthase"/>
</dbReference>
<dbReference type="CDD" id="cd00712">
    <property type="entry name" value="AsnB"/>
    <property type="match status" value="1"/>
</dbReference>
<dbReference type="PANTHER" id="PTHR43284:SF1">
    <property type="entry name" value="ASPARAGINE SYNTHETASE"/>
    <property type="match status" value="1"/>
</dbReference>
<evidence type="ECO:0000256" key="5">
    <source>
        <dbReference type="ARBA" id="ARBA00022840"/>
    </source>
</evidence>